<organism evidence="3 4">
    <name type="scientific">Salvia divinorum</name>
    <name type="common">Maria pastora</name>
    <name type="synonym">Diviner's sage</name>
    <dbReference type="NCBI Taxonomy" id="28513"/>
    <lineage>
        <taxon>Eukaryota</taxon>
        <taxon>Viridiplantae</taxon>
        <taxon>Streptophyta</taxon>
        <taxon>Embryophyta</taxon>
        <taxon>Tracheophyta</taxon>
        <taxon>Spermatophyta</taxon>
        <taxon>Magnoliopsida</taxon>
        <taxon>eudicotyledons</taxon>
        <taxon>Gunneridae</taxon>
        <taxon>Pentapetalae</taxon>
        <taxon>asterids</taxon>
        <taxon>lamiids</taxon>
        <taxon>Lamiales</taxon>
        <taxon>Lamiaceae</taxon>
        <taxon>Nepetoideae</taxon>
        <taxon>Mentheae</taxon>
        <taxon>Salviinae</taxon>
        <taxon>Salvia</taxon>
        <taxon>Salvia subgen. Calosphace</taxon>
    </lineage>
</organism>
<evidence type="ECO:0000313" key="3">
    <source>
        <dbReference type="EMBL" id="KAL1558876.1"/>
    </source>
</evidence>
<dbReference type="Gene3D" id="3.40.50.1820">
    <property type="entry name" value="alpha/beta hydrolase"/>
    <property type="match status" value="1"/>
</dbReference>
<accession>A0ABD1HQX2</accession>
<dbReference type="InterPro" id="IPR029058">
    <property type="entry name" value="AB_hydrolase_fold"/>
</dbReference>
<name>A0ABD1HQX2_SALDI</name>
<dbReference type="Pfam" id="PF12697">
    <property type="entry name" value="Abhydrolase_6"/>
    <property type="match status" value="1"/>
</dbReference>
<gene>
    <name evidence="3" type="ORF">AAHA92_09286</name>
</gene>
<dbReference type="Pfam" id="PF00875">
    <property type="entry name" value="DNA_photolyase"/>
    <property type="match status" value="1"/>
</dbReference>
<dbReference type="SUPFAM" id="SSF53474">
    <property type="entry name" value="alpha/beta-Hydrolases"/>
    <property type="match status" value="1"/>
</dbReference>
<dbReference type="PANTHER" id="PTHR47832">
    <property type="entry name" value="DNA PHOTOLYASE"/>
    <property type="match status" value="1"/>
</dbReference>
<feature type="region of interest" description="Disordered" evidence="1">
    <location>
        <begin position="255"/>
        <end position="287"/>
    </location>
</feature>
<feature type="domain" description="Photolyase/cryptochrome alpha/beta" evidence="2">
    <location>
        <begin position="44"/>
        <end position="185"/>
    </location>
</feature>
<evidence type="ECO:0000313" key="4">
    <source>
        <dbReference type="Proteomes" id="UP001567538"/>
    </source>
</evidence>
<dbReference type="InterPro" id="IPR036155">
    <property type="entry name" value="Crypto/Photolyase_N_sf"/>
</dbReference>
<dbReference type="PROSITE" id="PS51645">
    <property type="entry name" value="PHR_CRY_ALPHA_BETA"/>
    <property type="match status" value="1"/>
</dbReference>
<dbReference type="SUPFAM" id="SSF52425">
    <property type="entry name" value="Cryptochrome/photolyase, N-terminal domain"/>
    <property type="match status" value="1"/>
</dbReference>
<protein>
    <recommendedName>
        <fullName evidence="2">Photolyase/cryptochrome alpha/beta domain-containing protein</fullName>
    </recommendedName>
</protein>
<comment type="caution">
    <text evidence="3">The sequence shown here is derived from an EMBL/GenBank/DDBJ whole genome shotgun (WGS) entry which is preliminary data.</text>
</comment>
<dbReference type="PANTHER" id="PTHR47832:SF1">
    <property type="entry name" value="DNA PHOTOLYASE"/>
    <property type="match status" value="1"/>
</dbReference>
<keyword evidence="4" id="KW-1185">Reference proteome</keyword>
<sequence>MVLLFHPPLFSLSLPPKRAFWGPKAPLRCSASPTYLRVQSASNGAAILWYKHDLRIEDHPGLIAASQHPTVVPLYVFDPRILSRFSDEMLELLLFALEDLKKLLKDRGSNLMIRFGTAEDVIRKLVNEVQASGIFVEEEVEYELRVMVENVKESLSTLSFKGCNPTIVMWRTPFYDVQSSTDLPSSFHDFQKHRISVLPGLEPPILPAALTDLSWGIFPTMIDLKEYMNDIGNMKNEWTSIQKLSAENMLQRKKQRGKLNFKSADREEDDVNHSVSETSQRKKPERSAFITSQGNFAGGGSDLVLNALAAYLRYLEGTSRDEYQEVHAKLRLAEKREGASFQALFGPSLLLGTVSRRRVYFEAIKYEKERNGGFLSPFGYSTATVAATINTVSSTEWYWLLTLKGYKNDADIFPIRIWRWNNYLIQYTVAGCEGPAILLVHGFGAFLEHYRGNLYPIAEDGNRVWAITLLGFGKSEKPNIIYTELMWAELLRDFIIEVVREPVHLVGNSIGGYAVSVVAGLWPLLAKSVVLMNTAGSIIPGYLPLGYSADRSTSGAAWLGARLLLLYLRFNIRNILRSFYPTETRRADDWLINEMTRASHDPGVIYVLESIFSLDLSLPLNYLLEGFENRMLIVQGMKDPLSDSRSMLAMVREHCRGVAIKEIDAGHCPHDELPREVNSIITEWVAALEHQGSPVTSKQWN</sequence>
<dbReference type="Gene3D" id="3.40.50.620">
    <property type="entry name" value="HUPs"/>
    <property type="match status" value="1"/>
</dbReference>
<dbReference type="InterPro" id="IPR014729">
    <property type="entry name" value="Rossmann-like_a/b/a_fold"/>
</dbReference>
<dbReference type="InterPro" id="IPR006050">
    <property type="entry name" value="DNA_photolyase_N"/>
</dbReference>
<evidence type="ECO:0000259" key="2">
    <source>
        <dbReference type="PROSITE" id="PS51645"/>
    </source>
</evidence>
<dbReference type="InterPro" id="IPR000073">
    <property type="entry name" value="AB_hydrolase_1"/>
</dbReference>
<dbReference type="GO" id="GO:0016787">
    <property type="term" value="F:hydrolase activity"/>
    <property type="evidence" value="ECO:0007669"/>
    <property type="project" value="UniProtKB-ARBA"/>
</dbReference>
<evidence type="ECO:0000256" key="1">
    <source>
        <dbReference type="SAM" id="MobiDB-lite"/>
    </source>
</evidence>
<dbReference type="EMBL" id="JBEAFC010000004">
    <property type="protein sequence ID" value="KAL1558876.1"/>
    <property type="molecule type" value="Genomic_DNA"/>
</dbReference>
<proteinExistence type="predicted"/>
<dbReference type="AlphaFoldDB" id="A0ABD1HQX2"/>
<dbReference type="Proteomes" id="UP001567538">
    <property type="component" value="Unassembled WGS sequence"/>
</dbReference>
<reference evidence="3 4" key="1">
    <citation type="submission" date="2024-06" db="EMBL/GenBank/DDBJ databases">
        <title>A chromosome level genome sequence of Diviner's sage (Salvia divinorum).</title>
        <authorList>
            <person name="Ford S.A."/>
            <person name="Ro D.-K."/>
            <person name="Ness R.W."/>
            <person name="Phillips M.A."/>
        </authorList>
    </citation>
    <scope>NUCLEOTIDE SEQUENCE [LARGE SCALE GENOMIC DNA]</scope>
    <source>
        <strain evidence="3">SAF-2024a</strain>
        <tissue evidence="3">Leaf</tissue>
    </source>
</reference>